<evidence type="ECO:0000256" key="1">
    <source>
        <dbReference type="SAM" id="SignalP"/>
    </source>
</evidence>
<dbReference type="PANTHER" id="PTHR47791:SF1">
    <property type="entry name" value="ENDO MANNANASE, GH76 FAMILY (EUROFUNG)"/>
    <property type="match status" value="1"/>
</dbReference>
<reference evidence="2" key="1">
    <citation type="journal article" date="2020" name="Stud. Mycol.">
        <title>101 Dothideomycetes genomes: a test case for predicting lifestyles and emergence of pathogens.</title>
        <authorList>
            <person name="Haridas S."/>
            <person name="Albert R."/>
            <person name="Binder M."/>
            <person name="Bloem J."/>
            <person name="Labutti K."/>
            <person name="Salamov A."/>
            <person name="Andreopoulos B."/>
            <person name="Baker S."/>
            <person name="Barry K."/>
            <person name="Bills G."/>
            <person name="Bluhm B."/>
            <person name="Cannon C."/>
            <person name="Castanera R."/>
            <person name="Culley D."/>
            <person name="Daum C."/>
            <person name="Ezra D."/>
            <person name="Gonzalez J."/>
            <person name="Henrissat B."/>
            <person name="Kuo A."/>
            <person name="Liang C."/>
            <person name="Lipzen A."/>
            <person name="Lutzoni F."/>
            <person name="Magnuson J."/>
            <person name="Mondo S."/>
            <person name="Nolan M."/>
            <person name="Ohm R."/>
            <person name="Pangilinan J."/>
            <person name="Park H.-J."/>
            <person name="Ramirez L."/>
            <person name="Alfaro M."/>
            <person name="Sun H."/>
            <person name="Tritt A."/>
            <person name="Yoshinaga Y."/>
            <person name="Zwiers L.-H."/>
            <person name="Turgeon B."/>
            <person name="Goodwin S."/>
            <person name="Spatafora J."/>
            <person name="Crous P."/>
            <person name="Grigoriev I."/>
        </authorList>
    </citation>
    <scope>NUCLEOTIDE SEQUENCE</scope>
    <source>
        <strain evidence="2">ATCC 16933</strain>
    </source>
</reference>
<evidence type="ECO:0000313" key="2">
    <source>
        <dbReference type="EMBL" id="KAF2452940.1"/>
    </source>
</evidence>
<proteinExistence type="predicted"/>
<dbReference type="Proteomes" id="UP000799766">
    <property type="component" value="Unassembled WGS sequence"/>
</dbReference>
<dbReference type="InterPro" id="IPR008928">
    <property type="entry name" value="6-hairpin_glycosidase_sf"/>
</dbReference>
<dbReference type="Gene3D" id="1.50.10.20">
    <property type="match status" value="1"/>
</dbReference>
<dbReference type="GO" id="GO:0016787">
    <property type="term" value="F:hydrolase activity"/>
    <property type="evidence" value="ECO:0007669"/>
    <property type="project" value="UniProtKB-KW"/>
</dbReference>
<evidence type="ECO:0000313" key="3">
    <source>
        <dbReference type="Proteomes" id="UP000799766"/>
    </source>
</evidence>
<gene>
    <name evidence="2" type="ORF">BDY21DRAFT_147649</name>
</gene>
<feature type="signal peptide" evidence="1">
    <location>
        <begin position="1"/>
        <end position="18"/>
    </location>
</feature>
<dbReference type="Pfam" id="PF03663">
    <property type="entry name" value="Glyco_hydro_76"/>
    <property type="match status" value="1"/>
</dbReference>
<feature type="chain" id="PRO_5025431131" evidence="1">
    <location>
        <begin position="19"/>
        <end position="385"/>
    </location>
</feature>
<dbReference type="GO" id="GO:0005975">
    <property type="term" value="P:carbohydrate metabolic process"/>
    <property type="evidence" value="ECO:0007669"/>
    <property type="project" value="InterPro"/>
</dbReference>
<dbReference type="OrthoDB" id="9984024at2759"/>
<organism evidence="2 3">
    <name type="scientific">Lineolata rhizophorae</name>
    <dbReference type="NCBI Taxonomy" id="578093"/>
    <lineage>
        <taxon>Eukaryota</taxon>
        <taxon>Fungi</taxon>
        <taxon>Dikarya</taxon>
        <taxon>Ascomycota</taxon>
        <taxon>Pezizomycotina</taxon>
        <taxon>Dothideomycetes</taxon>
        <taxon>Dothideomycetes incertae sedis</taxon>
        <taxon>Lineolatales</taxon>
        <taxon>Lineolataceae</taxon>
        <taxon>Lineolata</taxon>
    </lineage>
</organism>
<name>A0A6A6NMG9_9PEZI</name>
<dbReference type="SUPFAM" id="SSF48208">
    <property type="entry name" value="Six-hairpin glycosidases"/>
    <property type="match status" value="1"/>
</dbReference>
<dbReference type="AlphaFoldDB" id="A0A6A6NMG9"/>
<dbReference type="InterPro" id="IPR005198">
    <property type="entry name" value="Glyco_hydro_76"/>
</dbReference>
<sequence length="385" mass="41737">MLHHRGPLLLTLCTALQALPAAARTAQDYFSQVGDAMGVLQRWYDYDTGLWNTTGWWNSANLVTMLADATIADSTFDNTTSEIFTNTFEKAQETNLEENRIDMVRRCVAPNCPGNAPVVVRPRGFINGFFDDEGWWALAWIRVYDLTGQQQWLDAASFIFNDMLSTGYNATCGGIWWDRDHTQNAAIANELFLSVAAHLANRKPNGDFYRGWAVRQWDWFRNSGLINGAGNINDGLNLDTCRNNNGTVWTYNQGVILGGLVELAAATGDDSHITTATSIASAAIDTLADDNGIIHDKYEDHADWEDGHTFKGVFVRNLAALHAATGDAGFSDFLTANADSVWDVARDRGTGEIGPVWSLGGGVKSAGTQGSGLDALVAAGAVSSG</sequence>
<protein>
    <submittedName>
        <fullName evidence="2">Glycoside hydrolase</fullName>
    </submittedName>
</protein>
<accession>A0A6A6NMG9</accession>
<dbReference type="EMBL" id="MU001701">
    <property type="protein sequence ID" value="KAF2452940.1"/>
    <property type="molecule type" value="Genomic_DNA"/>
</dbReference>
<keyword evidence="1" id="KW-0732">Signal</keyword>
<keyword evidence="2" id="KW-0378">Hydrolase</keyword>
<dbReference type="InterPro" id="IPR053169">
    <property type="entry name" value="MUG_Protein"/>
</dbReference>
<keyword evidence="3" id="KW-1185">Reference proteome</keyword>
<dbReference type="PANTHER" id="PTHR47791">
    <property type="entry name" value="MEIOTICALLY UP-REGULATED GENE 191 PROTEIN"/>
    <property type="match status" value="1"/>
</dbReference>